<evidence type="ECO:0000313" key="1">
    <source>
        <dbReference type="EMBL" id="JAP92010.1"/>
    </source>
</evidence>
<dbReference type="GO" id="GO:0003676">
    <property type="term" value="F:nucleic acid binding"/>
    <property type="evidence" value="ECO:0007669"/>
    <property type="project" value="InterPro"/>
</dbReference>
<protein>
    <recommendedName>
        <fullName evidence="2">Exonuclease family protein</fullName>
    </recommendedName>
</protein>
<dbReference type="Gene3D" id="3.30.420.10">
    <property type="entry name" value="Ribonuclease H-like superfamily/Ribonuclease H"/>
    <property type="match status" value="1"/>
</dbReference>
<reference evidence="1" key="1">
    <citation type="submission" date="2015-07" db="EMBL/GenBank/DDBJ databases">
        <title>Adaptation to a free-living lifestyle via gene acquisitions in the diplomonad Trepomonas sp. PC1.</title>
        <authorList>
            <person name="Xu F."/>
            <person name="Jerlstrom-Hultqvist J."/>
            <person name="Kolisko M."/>
            <person name="Simpson A.G.B."/>
            <person name="Roger A.J."/>
            <person name="Svard S.G."/>
            <person name="Andersson J.O."/>
        </authorList>
    </citation>
    <scope>NUCLEOTIDE SEQUENCE</scope>
    <source>
        <strain evidence="1">PC1</strain>
    </source>
</reference>
<dbReference type="InterPro" id="IPR012337">
    <property type="entry name" value="RNaseH-like_sf"/>
</dbReference>
<sequence>MKQNFLTRADQVTQSTTLIFLDFEASYCDQTENWDIIPETLLISEIGAVKMQNFQIVGQFHSLIDQNQKVLQQVQRQADCRQRFNETKNLTGIPAITDIEYKNLSVRPALEVLNDFKTFCGSGDIAVIAKGISMEQTVMNIFNMGITVLELMDMKRPLGFSFINAKAEFIHGARKQHFCYCDFHKQFPKQLKLMYNGNQQYLHCALDDSFVMAKQVIHARQQKQRVE</sequence>
<evidence type="ECO:0008006" key="2">
    <source>
        <dbReference type="Google" id="ProtNLM"/>
    </source>
</evidence>
<proteinExistence type="predicted"/>
<dbReference type="AlphaFoldDB" id="A0A146K520"/>
<name>A0A146K520_9EUKA</name>
<dbReference type="EMBL" id="GDID01004596">
    <property type="protein sequence ID" value="JAP92010.1"/>
    <property type="molecule type" value="Transcribed_RNA"/>
</dbReference>
<gene>
    <name evidence="1" type="ORF">TPC1_16179</name>
</gene>
<organism evidence="1">
    <name type="scientific">Trepomonas sp. PC1</name>
    <dbReference type="NCBI Taxonomy" id="1076344"/>
    <lineage>
        <taxon>Eukaryota</taxon>
        <taxon>Metamonada</taxon>
        <taxon>Diplomonadida</taxon>
        <taxon>Hexamitidae</taxon>
        <taxon>Hexamitinae</taxon>
        <taxon>Trepomonas</taxon>
    </lineage>
</organism>
<dbReference type="InterPro" id="IPR036397">
    <property type="entry name" value="RNaseH_sf"/>
</dbReference>
<dbReference type="SUPFAM" id="SSF53098">
    <property type="entry name" value="Ribonuclease H-like"/>
    <property type="match status" value="1"/>
</dbReference>
<accession>A0A146K520</accession>